<dbReference type="Gene3D" id="3.20.20.80">
    <property type="entry name" value="Glycosidases"/>
    <property type="match status" value="1"/>
</dbReference>
<evidence type="ECO:0000313" key="13">
    <source>
        <dbReference type="EMBL" id="GAD90528.1"/>
    </source>
</evidence>
<keyword evidence="4 9" id="KW-0378">Hydrolase</keyword>
<evidence type="ECO:0000256" key="9">
    <source>
        <dbReference type="RuleBase" id="RU000489"/>
    </source>
</evidence>
<dbReference type="InterPro" id="IPR001579">
    <property type="entry name" value="Glyco_hydro_18_chit_AS"/>
</dbReference>
<dbReference type="Gene3D" id="2.60.40.10">
    <property type="entry name" value="Immunoglobulins"/>
    <property type="match status" value="3"/>
</dbReference>
<dbReference type="RefSeq" id="WP_023404856.1">
    <property type="nucleotide sequence ID" value="NZ_BAUJ01000046.1"/>
</dbReference>
<dbReference type="GO" id="GO:0008843">
    <property type="term" value="F:endochitinase activity"/>
    <property type="evidence" value="ECO:0007669"/>
    <property type="project" value="UniProtKB-EC"/>
</dbReference>
<dbReference type="GO" id="GO:0008061">
    <property type="term" value="F:chitin binding"/>
    <property type="evidence" value="ECO:0007669"/>
    <property type="project" value="InterPro"/>
</dbReference>
<dbReference type="SUPFAM" id="SSF51055">
    <property type="entry name" value="Carbohydrate binding domain"/>
    <property type="match status" value="2"/>
</dbReference>
<dbReference type="GO" id="GO:0030246">
    <property type="term" value="F:carbohydrate binding"/>
    <property type="evidence" value="ECO:0007669"/>
    <property type="project" value="InterPro"/>
</dbReference>
<dbReference type="PROSITE" id="PS01095">
    <property type="entry name" value="GH18_1"/>
    <property type="match status" value="1"/>
</dbReference>
<accession>V5FFK7</accession>
<dbReference type="Gene3D" id="2.10.10.20">
    <property type="entry name" value="Carbohydrate-binding module superfamily 5/12"/>
    <property type="match status" value="2"/>
</dbReference>
<name>V5FFK7_9VIBR</name>
<dbReference type="CDD" id="cd06548">
    <property type="entry name" value="GH18_chitinase"/>
    <property type="match status" value="1"/>
</dbReference>
<comment type="catalytic activity">
    <reaction evidence="1">
        <text>Random endo-hydrolysis of N-acetyl-beta-D-glucosaminide (1-&gt;4)-beta-linkages in chitin and chitodextrins.</text>
        <dbReference type="EC" id="3.2.1.14"/>
    </reaction>
</comment>
<dbReference type="Pfam" id="PF17963">
    <property type="entry name" value="Big_9"/>
    <property type="match status" value="1"/>
</dbReference>
<dbReference type="PROSITE" id="PS51910">
    <property type="entry name" value="GH18_2"/>
    <property type="match status" value="1"/>
</dbReference>
<comment type="caution">
    <text evidence="13">The sequence shown here is derived from an EMBL/GenBank/DDBJ whole genome shotgun (WGS) entry which is preliminary data.</text>
</comment>
<evidence type="ECO:0000256" key="1">
    <source>
        <dbReference type="ARBA" id="ARBA00000822"/>
    </source>
</evidence>
<dbReference type="SUPFAM" id="SSF49299">
    <property type="entry name" value="PKD domain"/>
    <property type="match status" value="1"/>
</dbReference>
<dbReference type="SUPFAM" id="SSF54556">
    <property type="entry name" value="Chitinase insertion domain"/>
    <property type="match status" value="1"/>
</dbReference>
<dbReference type="PANTHER" id="PTHR11177">
    <property type="entry name" value="CHITINASE"/>
    <property type="match status" value="1"/>
</dbReference>
<keyword evidence="14" id="KW-1185">Reference proteome</keyword>
<dbReference type="eggNOG" id="COG3979">
    <property type="taxonomic scope" value="Bacteria"/>
</dbReference>
<dbReference type="AlphaFoldDB" id="V5FFK7"/>
<dbReference type="InterPro" id="IPR036573">
    <property type="entry name" value="CBM_sf_5/12"/>
</dbReference>
<keyword evidence="11" id="KW-0732">Signal</keyword>
<evidence type="ECO:0000256" key="5">
    <source>
        <dbReference type="ARBA" id="ARBA00023024"/>
    </source>
</evidence>
<evidence type="ECO:0000259" key="12">
    <source>
        <dbReference type="PROSITE" id="PS51910"/>
    </source>
</evidence>
<dbReference type="EC" id="3.2.1.14" evidence="3"/>
<sequence>MFNKSFLSLSIIGSIFAAPSFAAAPGEPVLSWGDHTYAMVEVDPEAVAYEKVVKAVHTELDIEVTWDVWAGDPADTARVLLDGNVVWEGDASANKAVFKMNKGGLYDMAIELENADGVSRSKTTLLTIADTDGSHIEPLETVWTENNKPYENTTDKIVGTYVVEWAVYGRDYPIDKAPIPNLNRMIYGFVPICGGHGLNDSVKTIEGSFEALQNACAGRDDFKVAIHDPWAAVQIPLKGSEEWSAPYKGNFAQMMAAKKANPDLRILPSIGGWTLSDPFFFMHDDEIRHTFVESVREYLETWKFFDGVDIDYEFPGGGGANPNLGNKDIDGQTYVTLMKDLREMLDELGEKNGRHYELGSAINIGHDKLAVVDYGEASKYLDHIFLMSYDYYGAWNNNILNHQTALHKSSVNTVPDESEYYTSRGVEILLEQGVPIEKMVIGAAAFGRGWSGVHGFTDGNPFTGNATGPINGTWENGVLDYRDIADNHGPEQGFVYGYDEAAEAPYLFKESTGELITYDNARSIKAKAQYALSTGMAGIFHWEMDGDNGDLVNAMHEGLGHGDSITDPEQPNRAPIARAGVDKTVTGPTSVTLDGSLSSDPEGEALTFSWQQTGGNAVTIINNTSAKPTVDVPFTEADVSYTFTLTVADPDGASSSDSVVITNTAEVTNQPPTIAITPTVYVDENAQFTLLANASDADGDSLAYTWNVPSDFVIIDGGHENSIVLTAPEVTADTQFSIDVTVTDGEESASATTRVHVANIEEDNGGGDGDTDGGEGDGGDSGDGDTDGGNQCSSTDPAAPNYPAWEAGNTYTNETVSHKGLVYKAKWWTQAEPSATAEGWELISEIELPWSAAIAYAGTEQTNHNGSRWQAKWWTQGDEPGVEDVWVNLGSSTCKY</sequence>
<protein>
    <recommendedName>
        <fullName evidence="3">chitinase</fullName>
        <ecNumber evidence="3">3.2.1.14</ecNumber>
    </recommendedName>
</protein>
<dbReference type="GO" id="GO:0000272">
    <property type="term" value="P:polysaccharide catabolic process"/>
    <property type="evidence" value="ECO:0007669"/>
    <property type="project" value="UniProtKB-KW"/>
</dbReference>
<dbReference type="InterPro" id="IPR003610">
    <property type="entry name" value="CBM5/12"/>
</dbReference>
<dbReference type="InterPro" id="IPR011583">
    <property type="entry name" value="Chitinase_II/V-like_cat"/>
</dbReference>
<dbReference type="SMR" id="V5FFK7"/>
<dbReference type="InterPro" id="IPR001223">
    <property type="entry name" value="Glyco_hydro18_cat"/>
</dbReference>
<evidence type="ECO:0000256" key="8">
    <source>
        <dbReference type="ARBA" id="ARBA00023326"/>
    </source>
</evidence>
<dbReference type="InterPro" id="IPR022409">
    <property type="entry name" value="PKD/Chitinase_dom"/>
</dbReference>
<keyword evidence="5" id="KW-0146">Chitin degradation</keyword>
<gene>
    <name evidence="13" type="ORF">VHA01S_046_00380</name>
</gene>
<keyword evidence="8" id="KW-0624">Polysaccharide degradation</keyword>
<evidence type="ECO:0000256" key="4">
    <source>
        <dbReference type="ARBA" id="ARBA00022801"/>
    </source>
</evidence>
<dbReference type="SMART" id="SM00636">
    <property type="entry name" value="Glyco_18"/>
    <property type="match status" value="1"/>
</dbReference>
<evidence type="ECO:0000256" key="10">
    <source>
        <dbReference type="SAM" id="MobiDB-lite"/>
    </source>
</evidence>
<dbReference type="Gene3D" id="3.10.50.10">
    <property type="match status" value="1"/>
</dbReference>
<reference evidence="13 14" key="1">
    <citation type="submission" date="2013-11" db="EMBL/GenBank/DDBJ databases">
        <title>Whole genome shotgun sequence of Vibrio halioticoli NBRC 102217.</title>
        <authorList>
            <person name="Isaki S."/>
            <person name="Kimura A."/>
            <person name="Ohji S."/>
            <person name="Hosoyama A."/>
            <person name="Fujita N."/>
            <person name="Hashimoto M."/>
            <person name="Hosoyama Y."/>
            <person name="Yamazoe A."/>
        </authorList>
    </citation>
    <scope>NUCLEOTIDE SEQUENCE [LARGE SCALE GENOMIC DNA]</scope>
    <source>
        <strain evidence="13 14">NBRC 102217</strain>
    </source>
</reference>
<dbReference type="InterPro" id="IPR014756">
    <property type="entry name" value="Ig_E-set"/>
</dbReference>
<dbReference type="InterPro" id="IPR050314">
    <property type="entry name" value="Glycosyl_Hydrlase_18"/>
</dbReference>
<evidence type="ECO:0000256" key="11">
    <source>
        <dbReference type="SAM" id="SignalP"/>
    </source>
</evidence>
<dbReference type="CDD" id="cd12204">
    <property type="entry name" value="CBD_like"/>
    <property type="match status" value="1"/>
</dbReference>
<dbReference type="CDD" id="cd00146">
    <property type="entry name" value="PKD"/>
    <property type="match status" value="1"/>
</dbReference>
<keyword evidence="6" id="KW-0119">Carbohydrate metabolism</keyword>
<feature type="chain" id="PRO_5004732931" description="chitinase" evidence="11">
    <location>
        <begin position="23"/>
        <end position="896"/>
    </location>
</feature>
<dbReference type="eggNOG" id="COG3325">
    <property type="taxonomic scope" value="Bacteria"/>
</dbReference>
<feature type="signal peptide" evidence="11">
    <location>
        <begin position="1"/>
        <end position="22"/>
    </location>
</feature>
<evidence type="ECO:0000313" key="14">
    <source>
        <dbReference type="Proteomes" id="UP000017800"/>
    </source>
</evidence>
<dbReference type="OrthoDB" id="9775889at2"/>
<dbReference type="Pfam" id="PF00704">
    <property type="entry name" value="Glyco_hydro_18"/>
    <property type="match status" value="1"/>
</dbReference>
<dbReference type="InterPro" id="IPR029070">
    <property type="entry name" value="Chitinase_insertion_sf"/>
</dbReference>
<feature type="domain" description="GH18" evidence="12">
    <location>
        <begin position="156"/>
        <end position="562"/>
    </location>
</feature>
<dbReference type="Pfam" id="PF22352">
    <property type="entry name" value="K319L-like_PKD"/>
    <property type="match status" value="1"/>
</dbReference>
<dbReference type="SMART" id="SM00089">
    <property type="entry name" value="PKD"/>
    <property type="match status" value="3"/>
</dbReference>
<dbReference type="InterPro" id="IPR013540">
    <property type="entry name" value="ChitinaseA_N"/>
</dbReference>
<evidence type="ECO:0000256" key="7">
    <source>
        <dbReference type="ARBA" id="ARBA00023295"/>
    </source>
</evidence>
<dbReference type="SMART" id="SM00495">
    <property type="entry name" value="ChtBD3"/>
    <property type="match status" value="2"/>
</dbReference>
<dbReference type="Proteomes" id="UP000017800">
    <property type="component" value="Unassembled WGS sequence"/>
</dbReference>
<dbReference type="InterPro" id="IPR035986">
    <property type="entry name" value="PKD_dom_sf"/>
</dbReference>
<dbReference type="CDD" id="cd12215">
    <property type="entry name" value="ChiC_BD"/>
    <property type="match status" value="1"/>
</dbReference>
<evidence type="ECO:0000256" key="6">
    <source>
        <dbReference type="ARBA" id="ARBA00023277"/>
    </source>
</evidence>
<organism evidence="13 14">
    <name type="scientific">Vibrio halioticoli NBRC 102217</name>
    <dbReference type="NCBI Taxonomy" id="1219072"/>
    <lineage>
        <taxon>Bacteria</taxon>
        <taxon>Pseudomonadati</taxon>
        <taxon>Pseudomonadota</taxon>
        <taxon>Gammaproteobacteria</taxon>
        <taxon>Vibrionales</taxon>
        <taxon>Vibrionaceae</taxon>
        <taxon>Vibrio</taxon>
    </lineage>
</organism>
<dbReference type="GO" id="GO:0006032">
    <property type="term" value="P:chitin catabolic process"/>
    <property type="evidence" value="ECO:0007669"/>
    <property type="project" value="UniProtKB-KW"/>
</dbReference>
<evidence type="ECO:0000256" key="3">
    <source>
        <dbReference type="ARBA" id="ARBA00012729"/>
    </source>
</evidence>
<dbReference type="SUPFAM" id="SSF51445">
    <property type="entry name" value="(Trans)glycosidases"/>
    <property type="match status" value="1"/>
</dbReference>
<feature type="region of interest" description="Disordered" evidence="10">
    <location>
        <begin position="744"/>
        <end position="806"/>
    </location>
</feature>
<dbReference type="InterPro" id="IPR013783">
    <property type="entry name" value="Ig-like_fold"/>
</dbReference>
<comment type="similarity">
    <text evidence="2">Belongs to the glycosyl hydrolase 18 family. Chitinase class II subfamily.</text>
</comment>
<evidence type="ECO:0000256" key="2">
    <source>
        <dbReference type="ARBA" id="ARBA00009121"/>
    </source>
</evidence>
<keyword evidence="7 9" id="KW-0326">Glycosidase</keyword>
<dbReference type="PANTHER" id="PTHR11177:SF317">
    <property type="entry name" value="CHITINASE 12-RELATED"/>
    <property type="match status" value="1"/>
</dbReference>
<dbReference type="InterPro" id="IPR017853">
    <property type="entry name" value="GH"/>
</dbReference>
<dbReference type="Pfam" id="PF08329">
    <property type="entry name" value="ChitinaseA_N"/>
    <property type="match status" value="1"/>
</dbReference>
<feature type="compositionally biased region" description="Acidic residues" evidence="10">
    <location>
        <begin position="760"/>
        <end position="786"/>
    </location>
</feature>
<dbReference type="GO" id="GO:0005576">
    <property type="term" value="C:extracellular region"/>
    <property type="evidence" value="ECO:0007669"/>
    <property type="project" value="InterPro"/>
</dbReference>
<proteinExistence type="inferred from homology"/>
<dbReference type="SUPFAM" id="SSF81296">
    <property type="entry name" value="E set domains"/>
    <property type="match status" value="1"/>
</dbReference>
<dbReference type="EMBL" id="BAUJ01000046">
    <property type="protein sequence ID" value="GAD90528.1"/>
    <property type="molecule type" value="Genomic_DNA"/>
</dbReference>
<dbReference type="CDD" id="cd02848">
    <property type="entry name" value="E_set_Chitinase_N"/>
    <property type="match status" value="1"/>
</dbReference>